<sequence length="142" mass="16034">MSSVHNQIHRPLLHQTCILKPQGLKLKYKDASSTAIRLIVANTTATALSSSQFHILGLRLMHRYTIHLVRSRLPPPAQEVQMHELPAPRHPLLSFAQFWDTASASPHSTRPNRERAYLPSRDTRMLNAMRGQSSNPNALTET</sequence>
<organism evidence="1 2">
    <name type="scientific">Agrocybe pediades</name>
    <dbReference type="NCBI Taxonomy" id="84607"/>
    <lineage>
        <taxon>Eukaryota</taxon>
        <taxon>Fungi</taxon>
        <taxon>Dikarya</taxon>
        <taxon>Basidiomycota</taxon>
        <taxon>Agaricomycotina</taxon>
        <taxon>Agaricomycetes</taxon>
        <taxon>Agaricomycetidae</taxon>
        <taxon>Agaricales</taxon>
        <taxon>Agaricineae</taxon>
        <taxon>Strophariaceae</taxon>
        <taxon>Agrocybe</taxon>
    </lineage>
</organism>
<reference evidence="1 2" key="1">
    <citation type="submission" date="2019-12" db="EMBL/GenBank/DDBJ databases">
        <authorList>
            <person name="Floudas D."/>
            <person name="Bentzer J."/>
            <person name="Ahren D."/>
            <person name="Johansson T."/>
            <person name="Persson P."/>
            <person name="Tunlid A."/>
        </authorList>
    </citation>
    <scope>NUCLEOTIDE SEQUENCE [LARGE SCALE GENOMIC DNA]</scope>
    <source>
        <strain evidence="1 2">CBS 102.39</strain>
    </source>
</reference>
<proteinExistence type="predicted"/>
<dbReference type="AlphaFoldDB" id="A0A8H4QXX8"/>
<accession>A0A8H4QXX8</accession>
<gene>
    <name evidence="1" type="ORF">D9613_011588</name>
</gene>
<dbReference type="Proteomes" id="UP000521872">
    <property type="component" value="Unassembled WGS sequence"/>
</dbReference>
<evidence type="ECO:0000313" key="1">
    <source>
        <dbReference type="EMBL" id="KAF4618337.1"/>
    </source>
</evidence>
<protein>
    <submittedName>
        <fullName evidence="1">Uncharacterized protein</fullName>
    </submittedName>
</protein>
<name>A0A8H4QXX8_9AGAR</name>
<evidence type="ECO:0000313" key="2">
    <source>
        <dbReference type="Proteomes" id="UP000521872"/>
    </source>
</evidence>
<keyword evidence="2" id="KW-1185">Reference proteome</keyword>
<comment type="caution">
    <text evidence="1">The sequence shown here is derived from an EMBL/GenBank/DDBJ whole genome shotgun (WGS) entry which is preliminary data.</text>
</comment>
<dbReference type="EMBL" id="JAACJL010000018">
    <property type="protein sequence ID" value="KAF4618337.1"/>
    <property type="molecule type" value="Genomic_DNA"/>
</dbReference>